<feature type="compositionally biased region" description="Basic and acidic residues" evidence="12">
    <location>
        <begin position="120"/>
        <end position="132"/>
    </location>
</feature>
<dbReference type="GO" id="GO:0003723">
    <property type="term" value="F:RNA binding"/>
    <property type="evidence" value="ECO:0007669"/>
    <property type="project" value="UniProtKB-UniRule"/>
</dbReference>
<dbReference type="SUPFAM" id="SSF54928">
    <property type="entry name" value="RNA-binding domain, RBD"/>
    <property type="match status" value="1"/>
</dbReference>
<evidence type="ECO:0000256" key="10">
    <source>
        <dbReference type="ARBA" id="ARBA00025462"/>
    </source>
</evidence>
<sequence>MADFEGTYSTFGVNRNRSMGGGRDGQRRQKELPTEPPYTAYVGNLPFNTVQGDLDLIFNDLQVRSIRLVRDRDTDKFKGFCYVEFEDLNSLQEALTYDGAVFMERALRIDVAEGRKQERGNFGFRGRDDRGGRGGRGMSNRVGDFGGVDEGPAGMRDDGFGGGGFGGGWGRGGGGSRGRGGSDRRDASFSGRFRDAPLPRAASSDFPEPSDEERAMRPRLQLKPRTVSVPVNQVANPNSAIFGGAKPRNEKADK</sequence>
<protein>
    <recommendedName>
        <fullName evidence="2">Eukaryotic translation initiation factor 4H</fullName>
    </recommendedName>
</protein>
<feature type="compositionally biased region" description="Polar residues" evidence="12">
    <location>
        <begin position="229"/>
        <end position="239"/>
    </location>
</feature>
<evidence type="ECO:0000256" key="4">
    <source>
        <dbReference type="ARBA" id="ARBA00022490"/>
    </source>
</evidence>
<accession>A0A8C4NCM6</accession>
<feature type="compositionally biased region" description="Basic and acidic residues" evidence="12">
    <location>
        <begin position="180"/>
        <end position="197"/>
    </location>
</feature>
<keyword evidence="7 11" id="KW-0694">RNA-binding</keyword>
<keyword evidence="9" id="KW-0007">Acetylation</keyword>
<dbReference type="PROSITE" id="PS50102">
    <property type="entry name" value="RRM"/>
    <property type="match status" value="1"/>
</dbReference>
<evidence type="ECO:0000256" key="7">
    <source>
        <dbReference type="ARBA" id="ARBA00022884"/>
    </source>
</evidence>
<dbReference type="Ensembl" id="ENSEBUT00000005349.1">
    <property type="protein sequence ID" value="ENSEBUP00000004911.1"/>
    <property type="gene ID" value="ENSEBUG00000003401.1"/>
</dbReference>
<feature type="compositionally biased region" description="Basic and acidic residues" evidence="12">
    <location>
        <begin position="24"/>
        <end position="33"/>
    </location>
</feature>
<evidence type="ECO:0000256" key="9">
    <source>
        <dbReference type="ARBA" id="ARBA00022990"/>
    </source>
</evidence>
<organism evidence="14 15">
    <name type="scientific">Eptatretus burgeri</name>
    <name type="common">Inshore hagfish</name>
    <dbReference type="NCBI Taxonomy" id="7764"/>
    <lineage>
        <taxon>Eukaryota</taxon>
        <taxon>Metazoa</taxon>
        <taxon>Chordata</taxon>
        <taxon>Craniata</taxon>
        <taxon>Vertebrata</taxon>
        <taxon>Cyclostomata</taxon>
        <taxon>Myxini</taxon>
        <taxon>Myxiniformes</taxon>
        <taxon>Myxinidae</taxon>
        <taxon>Eptatretinae</taxon>
        <taxon>Eptatretus</taxon>
    </lineage>
</organism>
<proteinExistence type="predicted"/>
<keyword evidence="5" id="KW-0396">Initiation factor</keyword>
<dbReference type="GeneTree" id="ENSGT00940000155414"/>
<feature type="compositionally biased region" description="Gly residues" evidence="12">
    <location>
        <begin position="160"/>
        <end position="179"/>
    </location>
</feature>
<dbReference type="GO" id="GO:0048471">
    <property type="term" value="C:perinuclear region of cytoplasm"/>
    <property type="evidence" value="ECO:0007669"/>
    <property type="project" value="UniProtKB-SubCell"/>
</dbReference>
<reference evidence="14" key="2">
    <citation type="submission" date="2025-09" db="UniProtKB">
        <authorList>
            <consortium name="Ensembl"/>
        </authorList>
    </citation>
    <scope>IDENTIFICATION</scope>
</reference>
<keyword evidence="15" id="KW-1185">Reference proteome</keyword>
<name>A0A8C4NCM6_EPTBU</name>
<dbReference type="CDD" id="cd12401">
    <property type="entry name" value="RRM_eIF4H"/>
    <property type="match status" value="1"/>
</dbReference>
<reference evidence="14" key="1">
    <citation type="submission" date="2025-08" db="UniProtKB">
        <authorList>
            <consortium name="Ensembl"/>
        </authorList>
    </citation>
    <scope>IDENTIFICATION</scope>
</reference>
<evidence type="ECO:0000256" key="2">
    <source>
        <dbReference type="ARBA" id="ARBA00013856"/>
    </source>
</evidence>
<keyword evidence="3" id="KW-0488">Methylation</keyword>
<evidence type="ECO:0000256" key="8">
    <source>
        <dbReference type="ARBA" id="ARBA00022917"/>
    </source>
</evidence>
<evidence type="ECO:0000256" key="3">
    <source>
        <dbReference type="ARBA" id="ARBA00022481"/>
    </source>
</evidence>
<evidence type="ECO:0000256" key="5">
    <source>
        <dbReference type="ARBA" id="ARBA00022540"/>
    </source>
</evidence>
<dbReference type="AlphaFoldDB" id="A0A8C4NCM6"/>
<feature type="region of interest" description="Disordered" evidence="12">
    <location>
        <begin position="14"/>
        <end position="37"/>
    </location>
</feature>
<dbReference type="InterPro" id="IPR034229">
    <property type="entry name" value="eIF4H_RRM"/>
</dbReference>
<dbReference type="Proteomes" id="UP000694388">
    <property type="component" value="Unplaced"/>
</dbReference>
<dbReference type="GO" id="GO:0003743">
    <property type="term" value="F:translation initiation factor activity"/>
    <property type="evidence" value="ECO:0007669"/>
    <property type="project" value="UniProtKB-KW"/>
</dbReference>
<evidence type="ECO:0000313" key="15">
    <source>
        <dbReference type="Proteomes" id="UP000694388"/>
    </source>
</evidence>
<keyword evidence="8" id="KW-0648">Protein biosynthesis</keyword>
<evidence type="ECO:0000256" key="12">
    <source>
        <dbReference type="SAM" id="MobiDB-lite"/>
    </source>
</evidence>
<evidence type="ECO:0000256" key="6">
    <source>
        <dbReference type="ARBA" id="ARBA00022553"/>
    </source>
</evidence>
<evidence type="ECO:0000313" key="14">
    <source>
        <dbReference type="Ensembl" id="ENSEBUP00000004911.1"/>
    </source>
</evidence>
<dbReference type="InterPro" id="IPR000504">
    <property type="entry name" value="RRM_dom"/>
</dbReference>
<keyword evidence="4" id="KW-0963">Cytoplasm</keyword>
<evidence type="ECO:0000256" key="1">
    <source>
        <dbReference type="ARBA" id="ARBA00004556"/>
    </source>
</evidence>
<evidence type="ECO:0000259" key="13">
    <source>
        <dbReference type="PROSITE" id="PS50102"/>
    </source>
</evidence>
<keyword evidence="6" id="KW-0597">Phosphoprotein</keyword>
<dbReference type="PANTHER" id="PTHR23236:SF11">
    <property type="entry name" value="EUKARYOTIC TRANSLATION INITIATION FACTOR 4H"/>
    <property type="match status" value="1"/>
</dbReference>
<feature type="domain" description="RRM" evidence="13">
    <location>
        <begin position="38"/>
        <end position="114"/>
    </location>
</feature>
<dbReference type="InterPro" id="IPR035979">
    <property type="entry name" value="RBD_domain_sf"/>
</dbReference>
<dbReference type="Pfam" id="PF00076">
    <property type="entry name" value="RRM_1"/>
    <property type="match status" value="1"/>
</dbReference>
<evidence type="ECO:0000256" key="11">
    <source>
        <dbReference type="PROSITE-ProRule" id="PRU00176"/>
    </source>
</evidence>
<dbReference type="FunFam" id="3.30.70.330:FF:000115">
    <property type="entry name" value="eukaryotic translation initiation factor 4H"/>
    <property type="match status" value="1"/>
</dbReference>
<dbReference type="OMA" id="GPEDRGM"/>
<dbReference type="Gene3D" id="3.30.70.330">
    <property type="match status" value="1"/>
</dbReference>
<feature type="region of interest" description="Disordered" evidence="12">
    <location>
        <begin position="120"/>
        <end position="254"/>
    </location>
</feature>
<dbReference type="InterPro" id="IPR012677">
    <property type="entry name" value="Nucleotide-bd_a/b_plait_sf"/>
</dbReference>
<comment type="function">
    <text evidence="10">Stimulates the RNA helicase activity of EIF4A in the translation initiation complex. Binds weakly mRNA.</text>
</comment>
<dbReference type="PANTHER" id="PTHR23236">
    <property type="entry name" value="EUKARYOTIC TRANSLATION INITIATION FACTOR 4B/4H"/>
    <property type="match status" value="1"/>
</dbReference>
<dbReference type="SMART" id="SM00360">
    <property type="entry name" value="RRM"/>
    <property type="match status" value="1"/>
</dbReference>
<comment type="subcellular location">
    <subcellularLocation>
        <location evidence="1">Cytoplasm</location>
        <location evidence="1">Perinuclear region</location>
    </subcellularLocation>
</comment>